<dbReference type="GO" id="GO:0005634">
    <property type="term" value="C:nucleus"/>
    <property type="evidence" value="ECO:0007669"/>
    <property type="project" value="InterPro"/>
</dbReference>
<dbReference type="InterPro" id="IPR003175">
    <property type="entry name" value="CDI_dom"/>
</dbReference>
<dbReference type="OrthoDB" id="6373236at2759"/>
<name>A0A7K9HFD0_9PICI</name>
<dbReference type="GO" id="GO:0072331">
    <property type="term" value="P:signal transduction by p53 class mediator"/>
    <property type="evidence" value="ECO:0007669"/>
    <property type="project" value="InterPro"/>
</dbReference>
<protein>
    <submittedName>
        <fullName evidence="5">CDN1A inhibitor</fullName>
    </submittedName>
</protein>
<dbReference type="InterPro" id="IPR044898">
    <property type="entry name" value="CDI_dom_sf"/>
</dbReference>
<feature type="non-terminal residue" evidence="5">
    <location>
        <position position="1"/>
    </location>
</feature>
<evidence type="ECO:0000256" key="3">
    <source>
        <dbReference type="SAM" id="MobiDB-lite"/>
    </source>
</evidence>
<dbReference type="InterPro" id="IPR029841">
    <property type="entry name" value="CDKN1A"/>
</dbReference>
<accession>A0A7K9HFD0</accession>
<keyword evidence="6" id="KW-1185">Reference proteome</keyword>
<evidence type="ECO:0000256" key="2">
    <source>
        <dbReference type="ARBA" id="ARBA00023013"/>
    </source>
</evidence>
<feature type="non-terminal residue" evidence="5">
    <location>
        <position position="142"/>
    </location>
</feature>
<evidence type="ECO:0000256" key="1">
    <source>
        <dbReference type="ARBA" id="ARBA00006726"/>
    </source>
</evidence>
<sequence length="142" mass="16531">EQRLEKITHVRRNLFGPTDNEQLQQDFQDMLCDSMKEAQQKWSFDFLQDAPVEGVVQWEKLDENEVPAFYHSCVVRRAQRPLQLLNHQSHHPAQVALSEKPKKTENNRVSEGKKIKQTSLTGYYSAMKKVKKNMKATAKMST</sequence>
<gene>
    <name evidence="5" type="primary">Cdkn1a_1</name>
    <name evidence="5" type="ORF">BUCCAP_R15990</name>
</gene>
<proteinExistence type="inferred from homology"/>
<feature type="domain" description="Cyclin-dependent kinase inhibitor" evidence="4">
    <location>
        <begin position="13"/>
        <end position="61"/>
    </location>
</feature>
<reference evidence="5 6" key="1">
    <citation type="submission" date="2019-09" db="EMBL/GenBank/DDBJ databases">
        <title>Bird 10,000 Genomes (B10K) Project - Family phase.</title>
        <authorList>
            <person name="Zhang G."/>
        </authorList>
    </citation>
    <scope>NUCLEOTIDE SEQUENCE [LARGE SCALE GENOMIC DNA]</scope>
    <source>
        <strain evidence="5">B10K-DU-001-16</strain>
        <tissue evidence="5">Muscle</tissue>
    </source>
</reference>
<dbReference type="AlphaFoldDB" id="A0A7K9HFD0"/>
<dbReference type="EMBL" id="VWZO01005718">
    <property type="protein sequence ID" value="NXH12561.1"/>
    <property type="molecule type" value="Genomic_DNA"/>
</dbReference>
<dbReference type="Gene3D" id="4.10.365.10">
    <property type="entry name" value="p27"/>
    <property type="match status" value="1"/>
</dbReference>
<dbReference type="PANTHER" id="PTHR46778:SF2">
    <property type="entry name" value="CYCLIN-DEPENDENT KINASE INHIBITOR DOMAIN-CONTAINING PROTEIN"/>
    <property type="match status" value="1"/>
</dbReference>
<evidence type="ECO:0000313" key="5">
    <source>
        <dbReference type="EMBL" id="NXH12561.1"/>
    </source>
</evidence>
<dbReference type="GO" id="GO:0004861">
    <property type="term" value="F:cyclin-dependent protein serine/threonine kinase inhibitor activity"/>
    <property type="evidence" value="ECO:0007669"/>
    <property type="project" value="InterPro"/>
</dbReference>
<comment type="caution">
    <text evidence="5">The sequence shown here is derived from an EMBL/GenBank/DDBJ whole genome shotgun (WGS) entry which is preliminary data.</text>
</comment>
<organism evidence="5 6">
    <name type="scientific">Bucco capensis</name>
    <name type="common">collared puffbird</name>
    <dbReference type="NCBI Taxonomy" id="135168"/>
    <lineage>
        <taxon>Eukaryota</taxon>
        <taxon>Metazoa</taxon>
        <taxon>Chordata</taxon>
        <taxon>Craniata</taxon>
        <taxon>Vertebrata</taxon>
        <taxon>Euteleostomi</taxon>
        <taxon>Archelosauria</taxon>
        <taxon>Archosauria</taxon>
        <taxon>Dinosauria</taxon>
        <taxon>Saurischia</taxon>
        <taxon>Theropoda</taxon>
        <taxon>Coelurosauria</taxon>
        <taxon>Aves</taxon>
        <taxon>Neognathae</taxon>
        <taxon>Neoaves</taxon>
        <taxon>Telluraves</taxon>
        <taxon>Coraciimorphae</taxon>
        <taxon>Piciformes</taxon>
        <taxon>Bucconidae</taxon>
        <taxon>Bucco</taxon>
    </lineage>
</organism>
<feature type="compositionally biased region" description="Basic and acidic residues" evidence="3">
    <location>
        <begin position="99"/>
        <end position="112"/>
    </location>
</feature>
<evidence type="ECO:0000259" key="4">
    <source>
        <dbReference type="Pfam" id="PF02234"/>
    </source>
</evidence>
<comment type="similarity">
    <text evidence="1">Belongs to the CDI family.</text>
</comment>
<evidence type="ECO:0000313" key="6">
    <source>
        <dbReference type="Proteomes" id="UP000534107"/>
    </source>
</evidence>
<dbReference type="GO" id="GO:0007346">
    <property type="term" value="P:regulation of mitotic cell cycle"/>
    <property type="evidence" value="ECO:0007669"/>
    <property type="project" value="InterPro"/>
</dbReference>
<feature type="region of interest" description="Disordered" evidence="3">
    <location>
        <begin position="85"/>
        <end position="112"/>
    </location>
</feature>
<dbReference type="PANTHER" id="PTHR46778">
    <property type="entry name" value="CYCLIN-DEPENDENT KINASE INHIBITOR 1-RELATED"/>
    <property type="match status" value="1"/>
</dbReference>
<dbReference type="Proteomes" id="UP000534107">
    <property type="component" value="Unassembled WGS sequence"/>
</dbReference>
<dbReference type="Pfam" id="PF02234">
    <property type="entry name" value="CDI"/>
    <property type="match status" value="1"/>
</dbReference>
<keyword evidence="2" id="KW-0649">Protein kinase inhibitor</keyword>